<keyword evidence="9 12" id="KW-0472">Membrane</keyword>
<dbReference type="GO" id="GO:0016491">
    <property type="term" value="F:oxidoreductase activity"/>
    <property type="evidence" value="ECO:0007669"/>
    <property type="project" value="UniProtKB-KW"/>
</dbReference>
<evidence type="ECO:0000256" key="2">
    <source>
        <dbReference type="ARBA" id="ARBA00022475"/>
    </source>
</evidence>
<evidence type="ECO:0000256" key="6">
    <source>
        <dbReference type="ARBA" id="ARBA00023002"/>
    </source>
</evidence>
<evidence type="ECO:0000256" key="12">
    <source>
        <dbReference type="SAM" id="Phobius"/>
    </source>
</evidence>
<keyword evidence="5 12" id="KW-1133">Transmembrane helix</keyword>
<dbReference type="Pfam" id="PF02628">
    <property type="entry name" value="COX15-CtaA"/>
    <property type="match status" value="1"/>
</dbReference>
<sequence>MIAHRLMKILAVITSIGAYLMLILGVLVTKTGSGQGCGNSWPFCHGEIIPGTITIAGVVEYSHRIMSSADGFLVLVLTICAWILYKRDFRVKLFAFMSLFFVLLQGALGALTVMYEGTFALKWLLSIHFGLSLIAFASVILLTIRLFQIDREQAGASKGPEAVRKLQYPALGLAIYTYIVVYTGALVAHTGAVTGCGYQIAGCGSTIFPNLTSLAGIQVLHRYGAGLLWLLVLGFLIFALRQARERRDVVRGAWWALILISLQAVSGIINVLTMGQLLAALLHTTLISIFFCELCYLCMQVGWPWKRRNQAAQKVEGSNWSSIQSRKGNSIRFCSLLYLVCDCS</sequence>
<accession>A0A4P6JRB6</accession>
<comment type="subcellular location">
    <subcellularLocation>
        <location evidence="1">Membrane</location>
        <topology evidence="1">Multi-pass membrane protein</topology>
    </subcellularLocation>
</comment>
<comment type="pathway">
    <text evidence="11">Porphyrin-containing compound metabolism.</text>
</comment>
<protein>
    <submittedName>
        <fullName evidence="13">Heme A synthase</fullName>
    </submittedName>
</protein>
<feature type="transmembrane region" description="Helical" evidence="12">
    <location>
        <begin position="168"/>
        <end position="188"/>
    </location>
</feature>
<gene>
    <name evidence="13" type="ORF">EPA93_17770</name>
</gene>
<dbReference type="Proteomes" id="UP000290365">
    <property type="component" value="Chromosome"/>
</dbReference>
<feature type="transmembrane region" description="Helical" evidence="12">
    <location>
        <begin position="278"/>
        <end position="299"/>
    </location>
</feature>
<dbReference type="GO" id="GO:0046872">
    <property type="term" value="F:metal ion binding"/>
    <property type="evidence" value="ECO:0007669"/>
    <property type="project" value="UniProtKB-KW"/>
</dbReference>
<dbReference type="InterPro" id="IPR050450">
    <property type="entry name" value="COX15/CtaA_HemeA_synthase"/>
</dbReference>
<evidence type="ECO:0000256" key="1">
    <source>
        <dbReference type="ARBA" id="ARBA00004141"/>
    </source>
</evidence>
<keyword evidence="3 12" id="KW-0812">Transmembrane</keyword>
<organism evidence="13 14">
    <name type="scientific">Ktedonosporobacter rubrisoli</name>
    <dbReference type="NCBI Taxonomy" id="2509675"/>
    <lineage>
        <taxon>Bacteria</taxon>
        <taxon>Bacillati</taxon>
        <taxon>Chloroflexota</taxon>
        <taxon>Ktedonobacteria</taxon>
        <taxon>Ktedonobacterales</taxon>
        <taxon>Ktedonosporobacteraceae</taxon>
        <taxon>Ktedonosporobacter</taxon>
    </lineage>
</organism>
<evidence type="ECO:0000256" key="7">
    <source>
        <dbReference type="ARBA" id="ARBA00023004"/>
    </source>
</evidence>
<evidence type="ECO:0000256" key="4">
    <source>
        <dbReference type="ARBA" id="ARBA00022723"/>
    </source>
</evidence>
<dbReference type="AlphaFoldDB" id="A0A4P6JRB6"/>
<dbReference type="PANTHER" id="PTHR35457">
    <property type="entry name" value="HEME A SYNTHASE"/>
    <property type="match status" value="1"/>
</dbReference>
<dbReference type="InterPro" id="IPR003780">
    <property type="entry name" value="COX15/CtaA_fam"/>
</dbReference>
<evidence type="ECO:0000256" key="5">
    <source>
        <dbReference type="ARBA" id="ARBA00022989"/>
    </source>
</evidence>
<dbReference type="OrthoDB" id="9816428at2"/>
<keyword evidence="8" id="KW-0350">Heme biosynthesis</keyword>
<evidence type="ECO:0000256" key="11">
    <source>
        <dbReference type="ARBA" id="ARBA00023444"/>
    </source>
</evidence>
<keyword evidence="4" id="KW-0479">Metal-binding</keyword>
<dbReference type="PANTHER" id="PTHR35457:SF1">
    <property type="entry name" value="HEME A SYNTHASE"/>
    <property type="match status" value="1"/>
</dbReference>
<reference evidence="13 14" key="1">
    <citation type="submission" date="2019-01" db="EMBL/GenBank/DDBJ databases">
        <title>Ktedonosporobacter rubrisoli SCAWS-G2.</title>
        <authorList>
            <person name="Huang Y."/>
            <person name="Yan B."/>
        </authorList>
    </citation>
    <scope>NUCLEOTIDE SEQUENCE [LARGE SCALE GENOMIC DNA]</scope>
    <source>
        <strain evidence="13 14">SCAWS-G2</strain>
    </source>
</reference>
<evidence type="ECO:0000256" key="10">
    <source>
        <dbReference type="ARBA" id="ARBA00023157"/>
    </source>
</evidence>
<keyword evidence="2" id="KW-1003">Cell membrane</keyword>
<evidence type="ECO:0000313" key="13">
    <source>
        <dbReference type="EMBL" id="QBD77740.1"/>
    </source>
</evidence>
<evidence type="ECO:0000313" key="14">
    <source>
        <dbReference type="Proteomes" id="UP000290365"/>
    </source>
</evidence>
<evidence type="ECO:0000256" key="3">
    <source>
        <dbReference type="ARBA" id="ARBA00022692"/>
    </source>
</evidence>
<name>A0A4P6JRB6_KTERU</name>
<keyword evidence="7" id="KW-0408">Iron</keyword>
<feature type="transmembrane region" description="Helical" evidence="12">
    <location>
        <begin position="94"/>
        <end position="115"/>
    </location>
</feature>
<keyword evidence="6" id="KW-0560">Oxidoreductase</keyword>
<feature type="transmembrane region" description="Helical" evidence="12">
    <location>
        <begin position="9"/>
        <end position="28"/>
    </location>
</feature>
<dbReference type="GO" id="GO:0006784">
    <property type="term" value="P:heme A biosynthetic process"/>
    <property type="evidence" value="ECO:0007669"/>
    <property type="project" value="InterPro"/>
</dbReference>
<feature type="transmembrane region" description="Helical" evidence="12">
    <location>
        <begin position="65"/>
        <end position="85"/>
    </location>
</feature>
<dbReference type="GO" id="GO:0016020">
    <property type="term" value="C:membrane"/>
    <property type="evidence" value="ECO:0007669"/>
    <property type="project" value="UniProtKB-SubCell"/>
</dbReference>
<keyword evidence="10" id="KW-1015">Disulfide bond</keyword>
<feature type="transmembrane region" description="Helical" evidence="12">
    <location>
        <begin position="127"/>
        <end position="147"/>
    </location>
</feature>
<dbReference type="EMBL" id="CP035758">
    <property type="protein sequence ID" value="QBD77740.1"/>
    <property type="molecule type" value="Genomic_DNA"/>
</dbReference>
<feature type="transmembrane region" description="Helical" evidence="12">
    <location>
        <begin position="220"/>
        <end position="240"/>
    </location>
</feature>
<evidence type="ECO:0000256" key="8">
    <source>
        <dbReference type="ARBA" id="ARBA00023133"/>
    </source>
</evidence>
<dbReference type="RefSeq" id="WP_129888793.1">
    <property type="nucleotide sequence ID" value="NZ_CP035758.1"/>
</dbReference>
<feature type="transmembrane region" description="Helical" evidence="12">
    <location>
        <begin position="252"/>
        <end position="272"/>
    </location>
</feature>
<dbReference type="KEGG" id="kbs:EPA93_17770"/>
<keyword evidence="14" id="KW-1185">Reference proteome</keyword>
<evidence type="ECO:0000256" key="9">
    <source>
        <dbReference type="ARBA" id="ARBA00023136"/>
    </source>
</evidence>
<proteinExistence type="predicted"/>